<evidence type="ECO:0000313" key="1">
    <source>
        <dbReference type="EMBL" id="JAI05156.1"/>
    </source>
</evidence>
<proteinExistence type="predicted"/>
<accession>A0A0E9XTG6</accession>
<reference evidence="1" key="1">
    <citation type="submission" date="2014-11" db="EMBL/GenBank/DDBJ databases">
        <authorList>
            <person name="Amaro Gonzalez C."/>
        </authorList>
    </citation>
    <scope>NUCLEOTIDE SEQUENCE</scope>
</reference>
<dbReference type="EMBL" id="GBXM01003422">
    <property type="protein sequence ID" value="JAI05156.1"/>
    <property type="molecule type" value="Transcribed_RNA"/>
</dbReference>
<protein>
    <submittedName>
        <fullName evidence="1">Uncharacterized protein</fullName>
    </submittedName>
</protein>
<organism evidence="1">
    <name type="scientific">Anguilla anguilla</name>
    <name type="common">European freshwater eel</name>
    <name type="synonym">Muraena anguilla</name>
    <dbReference type="NCBI Taxonomy" id="7936"/>
    <lineage>
        <taxon>Eukaryota</taxon>
        <taxon>Metazoa</taxon>
        <taxon>Chordata</taxon>
        <taxon>Craniata</taxon>
        <taxon>Vertebrata</taxon>
        <taxon>Euteleostomi</taxon>
        <taxon>Actinopterygii</taxon>
        <taxon>Neopterygii</taxon>
        <taxon>Teleostei</taxon>
        <taxon>Anguilliformes</taxon>
        <taxon>Anguillidae</taxon>
        <taxon>Anguilla</taxon>
    </lineage>
</organism>
<sequence>MKAKSNEGILRTPVPQCNGGGTLISSDLTLSHELVGALRELQANASLNTFSSLFSFLLKLAELAELCL</sequence>
<reference evidence="1" key="2">
    <citation type="journal article" date="2015" name="Fish Shellfish Immunol.">
        <title>Early steps in the European eel (Anguilla anguilla)-Vibrio vulnificus interaction in the gills: Role of the RtxA13 toxin.</title>
        <authorList>
            <person name="Callol A."/>
            <person name="Pajuelo D."/>
            <person name="Ebbesson L."/>
            <person name="Teles M."/>
            <person name="MacKenzie S."/>
            <person name="Amaro C."/>
        </authorList>
    </citation>
    <scope>NUCLEOTIDE SEQUENCE</scope>
</reference>
<dbReference type="AlphaFoldDB" id="A0A0E9XTG6"/>
<name>A0A0E9XTG6_ANGAN</name>